<sequence length="308" mass="34427">MSLHDKPLIAVVGATGAQGGSVVDALIDTMQFNIRGLTRNPQSEHSLKLARRGVEMVKCNLNNRDELAQAFQGAYGLFATTNFWQQEIMENPAVEIQQGKNIADAAKQAGIQHLVLSSLPDANKISGGKYHDLHHFNNKAQIEYYVKSLEIPTTVVNFGYYMSNWSNNPDQFRKRSDGDYEVDLLVSPDTQVPPIDAVVDGGHCVVHCFRNPQETMGQSYDLACGYSTLGQMIDTLAKVGGKKIHINVLTPEEAAKHSIYGIPEIYKMYQYIVEFGYFGGRGLERSLDIFGVFNSFEDFLYHHNWKLA</sequence>
<proteinExistence type="inferred from homology"/>
<gene>
    <name evidence="5" type="ORF">BJ085DRAFT_39682</name>
</gene>
<dbReference type="Proteomes" id="UP000268162">
    <property type="component" value="Unassembled WGS sequence"/>
</dbReference>
<dbReference type="SUPFAM" id="SSF51735">
    <property type="entry name" value="NAD(P)-binding Rossmann-fold domains"/>
    <property type="match status" value="1"/>
</dbReference>
<evidence type="ECO:0000256" key="2">
    <source>
        <dbReference type="ARBA" id="ARBA00022857"/>
    </source>
</evidence>
<protein>
    <submittedName>
        <fullName evidence="5">NmrA-like family domain-containing protein</fullName>
    </submittedName>
</protein>
<dbReference type="CDD" id="cd05251">
    <property type="entry name" value="NmrA_like_SDR_a"/>
    <property type="match status" value="1"/>
</dbReference>
<keyword evidence="6" id="KW-1185">Reference proteome</keyword>
<organism evidence="5 6">
    <name type="scientific">Dimargaris cristalligena</name>
    <dbReference type="NCBI Taxonomy" id="215637"/>
    <lineage>
        <taxon>Eukaryota</taxon>
        <taxon>Fungi</taxon>
        <taxon>Fungi incertae sedis</taxon>
        <taxon>Zoopagomycota</taxon>
        <taxon>Kickxellomycotina</taxon>
        <taxon>Dimargaritomycetes</taxon>
        <taxon>Dimargaritales</taxon>
        <taxon>Dimargaritaceae</taxon>
        <taxon>Dimargaris</taxon>
    </lineage>
</organism>
<evidence type="ECO:0000259" key="4">
    <source>
        <dbReference type="Pfam" id="PF05368"/>
    </source>
</evidence>
<keyword evidence="3" id="KW-0560">Oxidoreductase</keyword>
<dbReference type="InterPro" id="IPR051164">
    <property type="entry name" value="NmrA-like_oxidored"/>
</dbReference>
<dbReference type="PANTHER" id="PTHR42748">
    <property type="entry name" value="NITROGEN METABOLITE REPRESSION PROTEIN NMRA FAMILY MEMBER"/>
    <property type="match status" value="1"/>
</dbReference>
<dbReference type="InterPro" id="IPR036291">
    <property type="entry name" value="NAD(P)-bd_dom_sf"/>
</dbReference>
<dbReference type="GO" id="GO:0005634">
    <property type="term" value="C:nucleus"/>
    <property type="evidence" value="ECO:0007669"/>
    <property type="project" value="TreeGrafter"/>
</dbReference>
<name>A0A4P9ZV40_9FUNG</name>
<dbReference type="GO" id="GO:0016491">
    <property type="term" value="F:oxidoreductase activity"/>
    <property type="evidence" value="ECO:0007669"/>
    <property type="project" value="UniProtKB-KW"/>
</dbReference>
<dbReference type="InterPro" id="IPR008030">
    <property type="entry name" value="NmrA-like"/>
</dbReference>
<evidence type="ECO:0000256" key="1">
    <source>
        <dbReference type="ARBA" id="ARBA00006328"/>
    </source>
</evidence>
<dbReference type="Gene3D" id="3.90.25.10">
    <property type="entry name" value="UDP-galactose 4-epimerase, domain 1"/>
    <property type="match status" value="1"/>
</dbReference>
<evidence type="ECO:0000256" key="3">
    <source>
        <dbReference type="ARBA" id="ARBA00023002"/>
    </source>
</evidence>
<comment type="similarity">
    <text evidence="1">Belongs to the NmrA-type oxidoreductase family.</text>
</comment>
<keyword evidence="2" id="KW-0521">NADP</keyword>
<dbReference type="PANTHER" id="PTHR42748:SF30">
    <property type="entry name" value="NMRA-LIKE DOMAIN-CONTAINING PROTEIN"/>
    <property type="match status" value="1"/>
</dbReference>
<dbReference type="Gene3D" id="3.40.50.720">
    <property type="entry name" value="NAD(P)-binding Rossmann-like Domain"/>
    <property type="match status" value="1"/>
</dbReference>
<dbReference type="Pfam" id="PF05368">
    <property type="entry name" value="NmrA"/>
    <property type="match status" value="1"/>
</dbReference>
<feature type="domain" description="NmrA-like" evidence="4">
    <location>
        <begin position="6"/>
        <end position="286"/>
    </location>
</feature>
<dbReference type="EMBL" id="ML002646">
    <property type="protein sequence ID" value="RKP36480.1"/>
    <property type="molecule type" value="Genomic_DNA"/>
</dbReference>
<evidence type="ECO:0000313" key="5">
    <source>
        <dbReference type="EMBL" id="RKP36480.1"/>
    </source>
</evidence>
<dbReference type="STRING" id="215637.A0A4P9ZV40"/>
<dbReference type="AlphaFoldDB" id="A0A4P9ZV40"/>
<accession>A0A4P9ZV40</accession>
<evidence type="ECO:0000313" key="6">
    <source>
        <dbReference type="Proteomes" id="UP000268162"/>
    </source>
</evidence>
<reference evidence="6" key="1">
    <citation type="journal article" date="2018" name="Nat. Microbiol.">
        <title>Leveraging single-cell genomics to expand the fungal tree of life.</title>
        <authorList>
            <person name="Ahrendt S.R."/>
            <person name="Quandt C.A."/>
            <person name="Ciobanu D."/>
            <person name="Clum A."/>
            <person name="Salamov A."/>
            <person name="Andreopoulos B."/>
            <person name="Cheng J.F."/>
            <person name="Woyke T."/>
            <person name="Pelin A."/>
            <person name="Henrissat B."/>
            <person name="Reynolds N.K."/>
            <person name="Benny G.L."/>
            <person name="Smith M.E."/>
            <person name="James T.Y."/>
            <person name="Grigoriev I.V."/>
        </authorList>
    </citation>
    <scope>NUCLEOTIDE SEQUENCE [LARGE SCALE GENOMIC DNA]</scope>
    <source>
        <strain evidence="6">RSA 468</strain>
    </source>
</reference>